<dbReference type="SUPFAM" id="SSF88659">
    <property type="entry name" value="Sigma3 and sigma4 domains of RNA polymerase sigma factors"/>
    <property type="match status" value="1"/>
</dbReference>
<comment type="similarity">
    <text evidence="1">Belongs to the sigma-70 factor family. ECF subfamily.</text>
</comment>
<dbReference type="SUPFAM" id="SSF54427">
    <property type="entry name" value="NTF2-like"/>
    <property type="match status" value="1"/>
</dbReference>
<dbReference type="PANTHER" id="PTHR43133">
    <property type="entry name" value="RNA POLYMERASE ECF-TYPE SIGMA FACTO"/>
    <property type="match status" value="1"/>
</dbReference>
<name>A0ABM7LJN7_9ACTN</name>
<dbReference type="InterPro" id="IPR032710">
    <property type="entry name" value="NTF2-like_dom_sf"/>
</dbReference>
<dbReference type="InterPro" id="IPR037401">
    <property type="entry name" value="SnoaL-like"/>
</dbReference>
<evidence type="ECO:0000259" key="6">
    <source>
        <dbReference type="Pfam" id="PF04542"/>
    </source>
</evidence>
<dbReference type="InterPro" id="IPR013324">
    <property type="entry name" value="RNA_pol_sigma_r3/r4-like"/>
</dbReference>
<keyword evidence="9" id="KW-0240">DNA-directed RNA polymerase</keyword>
<feature type="domain" description="RNA polymerase sigma factor 70 region 4 type 2" evidence="7">
    <location>
        <begin position="120"/>
        <end position="172"/>
    </location>
</feature>
<evidence type="ECO:0000256" key="4">
    <source>
        <dbReference type="ARBA" id="ARBA00023082"/>
    </source>
</evidence>
<evidence type="ECO:0000259" key="7">
    <source>
        <dbReference type="Pfam" id="PF08281"/>
    </source>
</evidence>
<dbReference type="InterPro" id="IPR039425">
    <property type="entry name" value="RNA_pol_sigma-70-like"/>
</dbReference>
<gene>
    <name evidence="9" type="ORF">Aiant_01340</name>
</gene>
<dbReference type="Pfam" id="PF08281">
    <property type="entry name" value="Sigma70_r4_2"/>
    <property type="match status" value="1"/>
</dbReference>
<keyword evidence="5" id="KW-0804">Transcription</keyword>
<comment type="subunit">
    <text evidence="2">Interacts transiently with the RNA polymerase catalytic core formed by RpoA, RpoB, RpoC and RpoZ (2 alpha, 1 beta, 1 beta' and 1 omega subunit) to form the RNA polymerase holoenzyme that can initiate transcription.</text>
</comment>
<dbReference type="Proteomes" id="UP000676967">
    <property type="component" value="Chromosome"/>
</dbReference>
<dbReference type="Pfam" id="PF04542">
    <property type="entry name" value="Sigma70_r2"/>
    <property type="match status" value="1"/>
</dbReference>
<dbReference type="CDD" id="cd06171">
    <property type="entry name" value="Sigma70_r4"/>
    <property type="match status" value="1"/>
</dbReference>
<feature type="domain" description="SnoaL-like" evidence="8">
    <location>
        <begin position="190"/>
        <end position="238"/>
    </location>
</feature>
<dbReference type="RefSeq" id="WP_189334117.1">
    <property type="nucleotide sequence ID" value="NZ_AP023356.1"/>
</dbReference>
<dbReference type="NCBIfam" id="TIGR02960">
    <property type="entry name" value="SigX5"/>
    <property type="match status" value="1"/>
</dbReference>
<sequence length="326" mass="36136">MTVVPDSFAELRPDLVRFCYRMLGSAFEADDAAQETMLRAWRRAGSFEGRSSVRTWIYRIATNVCLDLLRERGRRAVPIDLGPASPVDGFSPAEPAGQLWLTPLPTDPGDVVADRESIRLAFVAALQHLPARQRAVLILRDVLAWPAAEVAALLDASTGAVNAMLLRARATLATRDLGEAELSGDEQDLVARYADAFQRYDVDTLVTLLHEDAVQTMPPIAAWIRGAAEMGRFMLGPGHGCRGSRLIRITGNAMPGHGHYRWHGDRWLPWAIQLVDVRGDRIAGLHNFLDTRLFEVFRLPAVLFPPPGTSNRYDDQQQPSGDRVPR</sequence>
<reference evidence="9 10" key="1">
    <citation type="submission" date="2020-08" db="EMBL/GenBank/DDBJ databases">
        <title>Whole genome shotgun sequence of Actinoplanes ianthinogenes NBRC 13996.</title>
        <authorList>
            <person name="Komaki H."/>
            <person name="Tamura T."/>
        </authorList>
    </citation>
    <scope>NUCLEOTIDE SEQUENCE [LARGE SCALE GENOMIC DNA]</scope>
    <source>
        <strain evidence="9 10">NBRC 13996</strain>
    </source>
</reference>
<dbReference type="Gene3D" id="3.10.450.50">
    <property type="match status" value="1"/>
</dbReference>
<accession>A0ABM7LJN7</accession>
<evidence type="ECO:0000256" key="3">
    <source>
        <dbReference type="ARBA" id="ARBA00023015"/>
    </source>
</evidence>
<dbReference type="InterPro" id="IPR036388">
    <property type="entry name" value="WH-like_DNA-bd_sf"/>
</dbReference>
<keyword evidence="4" id="KW-0731">Sigma factor</keyword>
<dbReference type="GO" id="GO:0000428">
    <property type="term" value="C:DNA-directed RNA polymerase complex"/>
    <property type="evidence" value="ECO:0007669"/>
    <property type="project" value="UniProtKB-KW"/>
</dbReference>
<evidence type="ECO:0000313" key="9">
    <source>
        <dbReference type="EMBL" id="BCJ39477.1"/>
    </source>
</evidence>
<keyword evidence="10" id="KW-1185">Reference proteome</keyword>
<dbReference type="NCBIfam" id="NF006089">
    <property type="entry name" value="PRK08241.1"/>
    <property type="match status" value="1"/>
</dbReference>
<evidence type="ECO:0000256" key="5">
    <source>
        <dbReference type="ARBA" id="ARBA00023163"/>
    </source>
</evidence>
<dbReference type="InterPro" id="IPR014284">
    <property type="entry name" value="RNA_pol_sigma-70_dom"/>
</dbReference>
<dbReference type="EMBL" id="AP023356">
    <property type="protein sequence ID" value="BCJ39477.1"/>
    <property type="molecule type" value="Genomic_DNA"/>
</dbReference>
<proteinExistence type="inferred from homology"/>
<dbReference type="Pfam" id="PF12680">
    <property type="entry name" value="SnoaL_2"/>
    <property type="match status" value="1"/>
</dbReference>
<keyword evidence="3" id="KW-0805">Transcription regulation</keyword>
<dbReference type="PANTHER" id="PTHR43133:SF65">
    <property type="entry name" value="ECF RNA POLYMERASE SIGMA FACTOR SIGG"/>
    <property type="match status" value="1"/>
</dbReference>
<protein>
    <submittedName>
        <fullName evidence="9">DNA-directed RNA polymerase sigma-70 factor</fullName>
    </submittedName>
</protein>
<dbReference type="InterPro" id="IPR014305">
    <property type="entry name" value="RNA_pol_sigma-G_actinobac"/>
</dbReference>
<dbReference type="SUPFAM" id="SSF88946">
    <property type="entry name" value="Sigma2 domain of RNA polymerase sigma factors"/>
    <property type="match status" value="1"/>
</dbReference>
<dbReference type="Gene3D" id="1.10.1740.10">
    <property type="match status" value="1"/>
</dbReference>
<dbReference type="Gene3D" id="1.10.10.10">
    <property type="entry name" value="Winged helix-like DNA-binding domain superfamily/Winged helix DNA-binding domain"/>
    <property type="match status" value="1"/>
</dbReference>
<evidence type="ECO:0000256" key="2">
    <source>
        <dbReference type="ARBA" id="ARBA00011344"/>
    </source>
</evidence>
<feature type="domain" description="RNA polymerase sigma-70 region 2" evidence="6">
    <location>
        <begin position="9"/>
        <end position="75"/>
    </location>
</feature>
<evidence type="ECO:0000313" key="10">
    <source>
        <dbReference type="Proteomes" id="UP000676967"/>
    </source>
</evidence>
<dbReference type="InterPro" id="IPR013249">
    <property type="entry name" value="RNA_pol_sigma70_r4_t2"/>
</dbReference>
<evidence type="ECO:0000256" key="1">
    <source>
        <dbReference type="ARBA" id="ARBA00010641"/>
    </source>
</evidence>
<organism evidence="9 10">
    <name type="scientific">Actinoplanes ianthinogenes</name>
    <dbReference type="NCBI Taxonomy" id="122358"/>
    <lineage>
        <taxon>Bacteria</taxon>
        <taxon>Bacillati</taxon>
        <taxon>Actinomycetota</taxon>
        <taxon>Actinomycetes</taxon>
        <taxon>Micromonosporales</taxon>
        <taxon>Micromonosporaceae</taxon>
        <taxon>Actinoplanes</taxon>
    </lineage>
</organism>
<dbReference type="NCBIfam" id="TIGR02937">
    <property type="entry name" value="sigma70-ECF"/>
    <property type="match status" value="1"/>
</dbReference>
<dbReference type="InterPro" id="IPR007627">
    <property type="entry name" value="RNA_pol_sigma70_r2"/>
</dbReference>
<evidence type="ECO:0000259" key="8">
    <source>
        <dbReference type="Pfam" id="PF12680"/>
    </source>
</evidence>
<dbReference type="InterPro" id="IPR013325">
    <property type="entry name" value="RNA_pol_sigma_r2"/>
</dbReference>